<dbReference type="SUPFAM" id="SSF53098">
    <property type="entry name" value="Ribonuclease H-like"/>
    <property type="match status" value="1"/>
</dbReference>
<feature type="compositionally biased region" description="Polar residues" evidence="3">
    <location>
        <begin position="606"/>
        <end position="616"/>
    </location>
</feature>
<dbReference type="InterPro" id="IPR036397">
    <property type="entry name" value="RNaseH_sf"/>
</dbReference>
<dbReference type="PANTHER" id="PTHR42648:SF32">
    <property type="entry name" value="RIBONUCLEASE H-LIKE DOMAIN, GAG-PRE-INTEGRASE DOMAIN PROTEIN-RELATED"/>
    <property type="match status" value="1"/>
</dbReference>
<dbReference type="EMBL" id="SZYD01000015">
    <property type="protein sequence ID" value="KAD3640001.1"/>
    <property type="molecule type" value="Genomic_DNA"/>
</dbReference>
<keyword evidence="1" id="KW-0479">Metal-binding</keyword>
<dbReference type="InterPro" id="IPR056777">
    <property type="entry name" value="Ycf2_N"/>
</dbReference>
<evidence type="ECO:0000256" key="1">
    <source>
        <dbReference type="ARBA" id="ARBA00022723"/>
    </source>
</evidence>
<dbReference type="Pfam" id="PF05695">
    <property type="entry name" value="Ycf2"/>
    <property type="match status" value="1"/>
</dbReference>
<dbReference type="InterPro" id="IPR057670">
    <property type="entry name" value="SH3_retrovirus"/>
</dbReference>
<dbReference type="GO" id="GO:0003676">
    <property type="term" value="F:nucleic acid binding"/>
    <property type="evidence" value="ECO:0007669"/>
    <property type="project" value="InterPro"/>
</dbReference>
<reference evidence="5 6" key="1">
    <citation type="submission" date="2019-05" db="EMBL/GenBank/DDBJ databases">
        <title>Mikania micrantha, genome provides insights into the molecular mechanism of rapid growth.</title>
        <authorList>
            <person name="Liu B."/>
        </authorList>
    </citation>
    <scope>NUCLEOTIDE SEQUENCE [LARGE SCALE GENOMIC DNA]</scope>
    <source>
        <strain evidence="5">NLD-2019</strain>
        <tissue evidence="5">Leaf</tissue>
    </source>
</reference>
<evidence type="ECO:0000313" key="5">
    <source>
        <dbReference type="EMBL" id="KAD3640001.1"/>
    </source>
</evidence>
<dbReference type="Pfam" id="PF07727">
    <property type="entry name" value="RVT_2"/>
    <property type="match status" value="1"/>
</dbReference>
<dbReference type="InterPro" id="IPR001584">
    <property type="entry name" value="Integrase_cat-core"/>
</dbReference>
<feature type="compositionally biased region" description="Polar residues" evidence="3">
    <location>
        <begin position="633"/>
        <end position="650"/>
    </location>
</feature>
<dbReference type="InterPro" id="IPR039537">
    <property type="entry name" value="Retrotran_Ty1/copia-like"/>
</dbReference>
<dbReference type="PANTHER" id="PTHR42648">
    <property type="entry name" value="TRANSPOSASE, PUTATIVE-RELATED"/>
    <property type="match status" value="1"/>
</dbReference>
<dbReference type="GO" id="GO:0015074">
    <property type="term" value="P:DNA integration"/>
    <property type="evidence" value="ECO:0007669"/>
    <property type="project" value="InterPro"/>
</dbReference>
<feature type="domain" description="Integrase catalytic" evidence="4">
    <location>
        <begin position="268"/>
        <end position="443"/>
    </location>
</feature>
<protein>
    <recommendedName>
        <fullName evidence="4">Integrase catalytic domain-containing protein</fullName>
    </recommendedName>
</protein>
<evidence type="ECO:0000313" key="6">
    <source>
        <dbReference type="Proteomes" id="UP000326396"/>
    </source>
</evidence>
<dbReference type="Pfam" id="PF25597">
    <property type="entry name" value="SH3_retrovirus"/>
    <property type="match status" value="1"/>
</dbReference>
<dbReference type="SUPFAM" id="SSF56672">
    <property type="entry name" value="DNA/RNA polymerases"/>
    <property type="match status" value="1"/>
</dbReference>
<keyword evidence="2" id="KW-0378">Hydrolase</keyword>
<comment type="caution">
    <text evidence="5">The sequence shown here is derived from an EMBL/GenBank/DDBJ whole genome shotgun (WGS) entry which is preliminary data.</text>
</comment>
<dbReference type="GO" id="GO:0016787">
    <property type="term" value="F:hydrolase activity"/>
    <property type="evidence" value="ECO:0007669"/>
    <property type="project" value="UniProtKB-KW"/>
</dbReference>
<proteinExistence type="predicted"/>
<evidence type="ECO:0000256" key="2">
    <source>
        <dbReference type="ARBA" id="ARBA00022801"/>
    </source>
</evidence>
<dbReference type="InterPro" id="IPR012337">
    <property type="entry name" value="RNaseH-like_sf"/>
</dbReference>
<dbReference type="Pfam" id="PF00665">
    <property type="entry name" value="rve"/>
    <property type="match status" value="1"/>
</dbReference>
<accession>A0A5N6MI67</accession>
<dbReference type="GO" id="GO:0046872">
    <property type="term" value="F:metal ion binding"/>
    <property type="evidence" value="ECO:0007669"/>
    <property type="project" value="UniProtKB-KW"/>
</dbReference>
<evidence type="ECO:0000256" key="3">
    <source>
        <dbReference type="SAM" id="MobiDB-lite"/>
    </source>
</evidence>
<feature type="region of interest" description="Disordered" evidence="3">
    <location>
        <begin position="566"/>
        <end position="650"/>
    </location>
</feature>
<name>A0A5N6MI67_9ASTR</name>
<dbReference type="PROSITE" id="PS50994">
    <property type="entry name" value="INTEGRASE"/>
    <property type="match status" value="1"/>
</dbReference>
<organism evidence="5 6">
    <name type="scientific">Mikania micrantha</name>
    <name type="common">bitter vine</name>
    <dbReference type="NCBI Taxonomy" id="192012"/>
    <lineage>
        <taxon>Eukaryota</taxon>
        <taxon>Viridiplantae</taxon>
        <taxon>Streptophyta</taxon>
        <taxon>Embryophyta</taxon>
        <taxon>Tracheophyta</taxon>
        <taxon>Spermatophyta</taxon>
        <taxon>Magnoliopsida</taxon>
        <taxon>eudicotyledons</taxon>
        <taxon>Gunneridae</taxon>
        <taxon>Pentapetalae</taxon>
        <taxon>asterids</taxon>
        <taxon>campanulids</taxon>
        <taxon>Asterales</taxon>
        <taxon>Asteraceae</taxon>
        <taxon>Asteroideae</taxon>
        <taxon>Heliantheae alliance</taxon>
        <taxon>Eupatorieae</taxon>
        <taxon>Mikania</taxon>
    </lineage>
</organism>
<gene>
    <name evidence="5" type="ORF">E3N88_29224</name>
</gene>
<dbReference type="InterPro" id="IPR013103">
    <property type="entry name" value="RVT_2"/>
</dbReference>
<keyword evidence="6" id="KW-1185">Reference proteome</keyword>
<dbReference type="CDD" id="cd09272">
    <property type="entry name" value="RNase_HI_RT_Ty1"/>
    <property type="match status" value="1"/>
</dbReference>
<sequence>MNRSDRNFEYGIQRDQIRKDTLNHRTLMKYTINQHLSNLKKSQKRWFDPLLFFSRTERSMNRDPDAYRYKWSTGSNNFQEHLEHFVSEQKSRFQVVFDRLRINPYSIDWSEIPKWMIDSFHTRKNRRKSFDNTDSYFSMIFHDQYNWLNPVKSFHRSSLRSSFYKGNQLRFLNNPHHFCFYCNKRFPFYVEKARINNYDFTYGQFLNILFIRNKIFSLCVGKKKHAFWGRDTISAIESQVSNIFIPKVKDFSTIEKCIACAKGKQHKRPHKPKLFNSISSVLQLLHMDLFGPVNVMSIKEKVILSCCDRDYSRFTWVFFLAKKDETPEILKKFITLIENQKNLKVKVIRTDNGTEFRNQTLIDFCDEKGIARQYSAARTPQQNGVAERRNRTLIEAARTMLSVSKLPIFFWAEVVNTACYVQNRALLNKRHQKTPYEILFNQKPKVGHFKSFGCPCTLLHTEPNHKFDNKADECYFVGYSSEKAAYRVYNKKTRMIVESYYIDWQEMNSTDAGSGPNWLFEYDSTFRPFNNTSENPETSKQTDDFYKGDDVDYRVDYVPCDPNLLTVDPPGMYNRDPPAQPTPVQEVLPSEPDTSRSVQPLPEADQISSSSHQTFDNPLFSDSIPEEHCVDQGTESSENAHIDNISSSSVDQVEPKNVKMALKESSWVEAMQEELMQFQKLKVWNLVPLPKGKLPIGTRWVFRNKRDDSGVIIRNKARLVVQGFYQQEGIDYEEVFVPVARLEAIRIFLAYASYMNFTVYQMDVKTAFLYGKVKEEIYVCQPPGFEDSQYPEHVYKLDKALYGLHQAPRVWYATLTDHLLANGYTRGAIDQTLFVRKDKDDLILVQIYVDDIIFGSTSSALCKKFEGVMKKKFEMSMMGEMTFFLGLHVKQDSKGVLIHQGKYVTDILNKFKMMESKPASTPMAARPILTSDSKISSKPKASHLIAVKRIFRYLVGKPRLGLWYPKNSEFRLFAYSDSDFGGCNLDRKSTTGGCQYLGDRLVSWQCKKQTTVSTSTAEAEYVAASSCCSQIIWMQQQLLDYGLNFLDSPIYCDNEAALQIVKNPVQHSKTKHIDIRIHFIRDCFERKLIHLEKTTFRVQIPFRVQSAFRVQNVLRVHLGLRVQPVVSSENMADLRFVPDHNMSAYLGDPPERHSEFKDMVDGLIISPVNYAIMEHPTIFSDYIESFWSTVTEHTDSSGNVSISGKIQGKPITITEQIIRECLQFGDKDTDPVELDQDLTYTFLKWEENEHSSSIGPQSPKWSSFLSFQWEPNDTVFWRQAEPLAVDLEFNFPFKR</sequence>
<dbReference type="Proteomes" id="UP000326396">
    <property type="component" value="Linkage Group LG5"/>
</dbReference>
<dbReference type="InterPro" id="IPR043502">
    <property type="entry name" value="DNA/RNA_pol_sf"/>
</dbReference>
<dbReference type="Gene3D" id="3.30.420.10">
    <property type="entry name" value="Ribonuclease H-like superfamily/Ribonuclease H"/>
    <property type="match status" value="1"/>
</dbReference>
<dbReference type="OrthoDB" id="1669967at2759"/>
<evidence type="ECO:0000259" key="4">
    <source>
        <dbReference type="PROSITE" id="PS50994"/>
    </source>
</evidence>